<evidence type="ECO:0000256" key="5">
    <source>
        <dbReference type="ARBA" id="ARBA00023014"/>
    </source>
</evidence>
<dbReference type="GO" id="GO:0051536">
    <property type="term" value="F:iron-sulfur cluster binding"/>
    <property type="evidence" value="ECO:0007669"/>
    <property type="project" value="UniProtKB-KW"/>
</dbReference>
<comment type="cofactor">
    <cofactor evidence="1">
        <name>[4Fe-4S] cluster</name>
        <dbReference type="ChEBI" id="CHEBI:49883"/>
    </cofactor>
</comment>
<dbReference type="InterPro" id="IPR007197">
    <property type="entry name" value="rSAM"/>
</dbReference>
<accession>A0A0F9JRA8</accession>
<reference evidence="7" key="1">
    <citation type="journal article" date="2015" name="Nature">
        <title>Complex archaea that bridge the gap between prokaryotes and eukaryotes.</title>
        <authorList>
            <person name="Spang A."/>
            <person name="Saw J.H."/>
            <person name="Jorgensen S.L."/>
            <person name="Zaremba-Niedzwiedzka K."/>
            <person name="Martijn J."/>
            <person name="Lind A.E."/>
            <person name="van Eijk R."/>
            <person name="Schleper C."/>
            <person name="Guy L."/>
            <person name="Ettema T.J."/>
        </authorList>
    </citation>
    <scope>NUCLEOTIDE SEQUENCE</scope>
</reference>
<dbReference type="CDD" id="cd01335">
    <property type="entry name" value="Radical_SAM"/>
    <property type="match status" value="1"/>
</dbReference>
<evidence type="ECO:0000256" key="2">
    <source>
        <dbReference type="ARBA" id="ARBA00022691"/>
    </source>
</evidence>
<protein>
    <recommendedName>
        <fullName evidence="6">Radical SAM core domain-containing protein</fullName>
    </recommendedName>
</protein>
<proteinExistence type="predicted"/>
<sequence length="226" mass="26433">MAIKWSLPNGVRADKLDLELLEKMRESGCFRIALGVESANNSVLRKIKKGIKIERVEKTIKMMKQVGMEIVGFFIVGHPTETYERFMESVEFARRMPFDQVSFWNMIPYPGTELWQWVKDNATLLYPEEVYLNRASHSEGRPVFETADFSVKERRKAYRLGRSLERESIAYWKMGRFWGRVGLAISSLPILERILIRLIKTNRIGRFFFKVLSLRRGENRTGTCAK</sequence>
<dbReference type="GO" id="GO:0005829">
    <property type="term" value="C:cytosol"/>
    <property type="evidence" value="ECO:0007669"/>
    <property type="project" value="TreeGrafter"/>
</dbReference>
<keyword evidence="2" id="KW-0949">S-adenosyl-L-methionine</keyword>
<dbReference type="AlphaFoldDB" id="A0A0F9JRA8"/>
<dbReference type="SMART" id="SM00729">
    <property type="entry name" value="Elp3"/>
    <property type="match status" value="1"/>
</dbReference>
<evidence type="ECO:0000256" key="3">
    <source>
        <dbReference type="ARBA" id="ARBA00022723"/>
    </source>
</evidence>
<dbReference type="GO" id="GO:0003824">
    <property type="term" value="F:catalytic activity"/>
    <property type="evidence" value="ECO:0007669"/>
    <property type="project" value="InterPro"/>
</dbReference>
<keyword evidence="3" id="KW-0479">Metal-binding</keyword>
<dbReference type="InterPro" id="IPR058240">
    <property type="entry name" value="rSAM_sf"/>
</dbReference>
<dbReference type="InterPro" id="IPR006638">
    <property type="entry name" value="Elp3/MiaA/NifB-like_rSAM"/>
</dbReference>
<dbReference type="InterPro" id="IPR051198">
    <property type="entry name" value="BchE-like"/>
</dbReference>
<dbReference type="GO" id="GO:0046872">
    <property type="term" value="F:metal ion binding"/>
    <property type="evidence" value="ECO:0007669"/>
    <property type="project" value="UniProtKB-KW"/>
</dbReference>
<dbReference type="Pfam" id="PF04055">
    <property type="entry name" value="Radical_SAM"/>
    <property type="match status" value="1"/>
</dbReference>
<dbReference type="SUPFAM" id="SSF102114">
    <property type="entry name" value="Radical SAM enzymes"/>
    <property type="match status" value="1"/>
</dbReference>
<keyword evidence="4" id="KW-0408">Iron</keyword>
<dbReference type="Gene3D" id="3.30.750.200">
    <property type="match status" value="1"/>
</dbReference>
<gene>
    <name evidence="7" type="ORF">LCGC14_1727060</name>
</gene>
<feature type="domain" description="Radical SAM core" evidence="6">
    <location>
        <begin position="1"/>
        <end position="148"/>
    </location>
</feature>
<dbReference type="EMBL" id="LAZR01015621">
    <property type="protein sequence ID" value="KKM08121.1"/>
    <property type="molecule type" value="Genomic_DNA"/>
</dbReference>
<evidence type="ECO:0000256" key="1">
    <source>
        <dbReference type="ARBA" id="ARBA00001966"/>
    </source>
</evidence>
<evidence type="ECO:0000256" key="4">
    <source>
        <dbReference type="ARBA" id="ARBA00023004"/>
    </source>
</evidence>
<comment type="caution">
    <text evidence="7">The sequence shown here is derived from an EMBL/GenBank/DDBJ whole genome shotgun (WGS) entry which is preliminary data.</text>
</comment>
<evidence type="ECO:0000259" key="6">
    <source>
        <dbReference type="PROSITE" id="PS51918"/>
    </source>
</evidence>
<organism evidence="7">
    <name type="scientific">marine sediment metagenome</name>
    <dbReference type="NCBI Taxonomy" id="412755"/>
    <lineage>
        <taxon>unclassified sequences</taxon>
        <taxon>metagenomes</taxon>
        <taxon>ecological metagenomes</taxon>
    </lineage>
</organism>
<keyword evidence="5" id="KW-0411">Iron-sulfur</keyword>
<dbReference type="PROSITE" id="PS51918">
    <property type="entry name" value="RADICAL_SAM"/>
    <property type="match status" value="1"/>
</dbReference>
<dbReference type="PANTHER" id="PTHR43409:SF7">
    <property type="entry name" value="BLL1977 PROTEIN"/>
    <property type="match status" value="1"/>
</dbReference>
<dbReference type="PANTHER" id="PTHR43409">
    <property type="entry name" value="ANAEROBIC MAGNESIUM-PROTOPORPHYRIN IX MONOMETHYL ESTER CYCLASE-RELATED"/>
    <property type="match status" value="1"/>
</dbReference>
<name>A0A0F9JRA8_9ZZZZ</name>
<evidence type="ECO:0000313" key="7">
    <source>
        <dbReference type="EMBL" id="KKM08121.1"/>
    </source>
</evidence>